<feature type="compositionally biased region" description="Polar residues" evidence="5">
    <location>
        <begin position="122"/>
        <end position="132"/>
    </location>
</feature>
<protein>
    <recommendedName>
        <fullName evidence="4">Ninja-family protein</fullName>
    </recommendedName>
    <alternativeName>
        <fullName evidence="4">ABI-binding protein</fullName>
    </alternativeName>
</protein>
<feature type="region of interest" description="Disordered" evidence="5">
    <location>
        <begin position="289"/>
        <end position="333"/>
    </location>
</feature>
<keyword evidence="3 4" id="KW-0539">Nucleus</keyword>
<name>A0ABM3RBH1_SPIOL</name>
<sequence length="434" mass="46514">MIVGPPSMDEEKGLELSLGLACGGSSSNSKTDPDERTSKILNDFKNFLSAVPKSVQRNDAVKPQENFFSNLQQTGNGENVSDDEPRVGDKRKNVFDEMNNQKKQEIDSRNSDLQEKDKMSHISITTDEGSTADNEDVAESEAEGSTSRLASHQEDGSRTPGGSGSSSQAPKELCGKPISSTPFSVQSMNSMNVPYSITIKEPPSVNAPSTPNYSLSGMMQGIASTNGERPRLHATALGSLPMSFGYSPVQLPVLDNKDSPWRMVPLPHSIPSPYAGRSISTSVPMQVLNSSSESVRLDVHPSEEPKGQPQLVAEEGSSSQVEDDAKGRGNSFPSEYPAIRPGIATEMNFGGSGSFPNLPWVSTTSPGPNGRTISGVTYKYNATQIKIVCACHGIHMSPEEFIRHATEEEQSPATTTPNLTSMRSTNPTTTSAKT</sequence>
<feature type="compositionally biased region" description="Polar residues" evidence="5">
    <location>
        <begin position="66"/>
        <end position="79"/>
    </location>
</feature>
<comment type="similarity">
    <text evidence="2 4">Belongs to the Ninja family.</text>
</comment>
<proteinExistence type="inferred from homology"/>
<feature type="region of interest" description="Disordered" evidence="5">
    <location>
        <begin position="19"/>
        <end position="38"/>
    </location>
</feature>
<dbReference type="PANTHER" id="PTHR31413:SF12">
    <property type="entry name" value="AFP HOMOLOG 2"/>
    <property type="match status" value="1"/>
</dbReference>
<dbReference type="PANTHER" id="PTHR31413">
    <property type="entry name" value="AFP HOMOLOG 2"/>
    <property type="match status" value="1"/>
</dbReference>
<evidence type="ECO:0000256" key="3">
    <source>
        <dbReference type="ARBA" id="ARBA00023242"/>
    </source>
</evidence>
<feature type="region of interest" description="Disordered" evidence="5">
    <location>
        <begin position="55"/>
        <end position="181"/>
    </location>
</feature>
<evidence type="ECO:0000256" key="5">
    <source>
        <dbReference type="SAM" id="MobiDB-lite"/>
    </source>
</evidence>
<feature type="compositionally biased region" description="Basic and acidic residues" evidence="5">
    <location>
        <begin position="295"/>
        <end position="306"/>
    </location>
</feature>
<feature type="compositionally biased region" description="Acidic residues" evidence="5">
    <location>
        <begin position="133"/>
        <end position="142"/>
    </location>
</feature>
<keyword evidence="6" id="KW-1185">Reference proteome</keyword>
<reference evidence="7" key="2">
    <citation type="submission" date="2025-08" db="UniProtKB">
        <authorList>
            <consortium name="RefSeq"/>
        </authorList>
    </citation>
    <scope>IDENTIFICATION</scope>
    <source>
        <tissue evidence="7">Leaf</tissue>
    </source>
</reference>
<dbReference type="RefSeq" id="XP_056692961.1">
    <property type="nucleotide sequence ID" value="XM_056836983.1"/>
</dbReference>
<dbReference type="GeneID" id="110777931"/>
<evidence type="ECO:0000313" key="7">
    <source>
        <dbReference type="RefSeq" id="XP_056692961.1"/>
    </source>
</evidence>
<accession>A0ABM3RBH1</accession>
<organism evidence="6 7">
    <name type="scientific">Spinacia oleracea</name>
    <name type="common">Spinach</name>
    <dbReference type="NCBI Taxonomy" id="3562"/>
    <lineage>
        <taxon>Eukaryota</taxon>
        <taxon>Viridiplantae</taxon>
        <taxon>Streptophyta</taxon>
        <taxon>Embryophyta</taxon>
        <taxon>Tracheophyta</taxon>
        <taxon>Spermatophyta</taxon>
        <taxon>Magnoliopsida</taxon>
        <taxon>eudicotyledons</taxon>
        <taxon>Gunneridae</taxon>
        <taxon>Pentapetalae</taxon>
        <taxon>Caryophyllales</taxon>
        <taxon>Chenopodiaceae</taxon>
        <taxon>Chenopodioideae</taxon>
        <taxon>Anserineae</taxon>
        <taxon>Spinacia</taxon>
    </lineage>
</organism>
<feature type="compositionally biased region" description="Polar residues" evidence="5">
    <location>
        <begin position="411"/>
        <end position="434"/>
    </location>
</feature>
<comment type="subcellular location">
    <subcellularLocation>
        <location evidence="1 4">Nucleus</location>
    </subcellularLocation>
</comment>
<comment type="function">
    <text evidence="4">Acts as a negative regulator of abscisic acid (ABA) response.</text>
</comment>
<feature type="region of interest" description="Disordered" evidence="5">
    <location>
        <begin position="406"/>
        <end position="434"/>
    </location>
</feature>
<dbReference type="Proteomes" id="UP000813463">
    <property type="component" value="Chromosome 2"/>
</dbReference>
<feature type="compositionally biased region" description="Basic and acidic residues" evidence="5">
    <location>
        <begin position="83"/>
        <end position="120"/>
    </location>
</feature>
<evidence type="ECO:0000313" key="6">
    <source>
        <dbReference type="Proteomes" id="UP000813463"/>
    </source>
</evidence>
<reference evidence="6" key="1">
    <citation type="journal article" date="2021" name="Nat. Commun.">
        <title>Genomic analyses provide insights into spinach domestication and the genetic basis of agronomic traits.</title>
        <authorList>
            <person name="Cai X."/>
            <person name="Sun X."/>
            <person name="Xu C."/>
            <person name="Sun H."/>
            <person name="Wang X."/>
            <person name="Ge C."/>
            <person name="Zhang Z."/>
            <person name="Wang Q."/>
            <person name="Fei Z."/>
            <person name="Jiao C."/>
            <person name="Wang Q."/>
        </authorList>
    </citation>
    <scope>NUCLEOTIDE SEQUENCE [LARGE SCALE GENOMIC DNA]</scope>
    <source>
        <strain evidence="6">cv. Varoflay</strain>
    </source>
</reference>
<dbReference type="InterPro" id="IPR031307">
    <property type="entry name" value="Ninja_fam"/>
</dbReference>
<evidence type="ECO:0000256" key="1">
    <source>
        <dbReference type="ARBA" id="ARBA00004123"/>
    </source>
</evidence>
<gene>
    <name evidence="7" type="primary">LOC110777931</name>
</gene>
<evidence type="ECO:0000256" key="4">
    <source>
        <dbReference type="RuleBase" id="RU369029"/>
    </source>
</evidence>
<evidence type="ECO:0000256" key="2">
    <source>
        <dbReference type="ARBA" id="ARBA00006081"/>
    </source>
</evidence>